<comment type="pathway">
    <text evidence="2 8">Carbohydrate metabolism; hexose metabolism.</text>
</comment>
<dbReference type="Pfam" id="PF01263">
    <property type="entry name" value="Aldose_epim"/>
    <property type="match status" value="1"/>
</dbReference>
<dbReference type="Proteomes" id="UP001185092">
    <property type="component" value="Unassembled WGS sequence"/>
</dbReference>
<feature type="active site" description="Proton donor" evidence="9">
    <location>
        <position position="188"/>
    </location>
</feature>
<keyword evidence="5" id="KW-0106">Calcium</keyword>
<feature type="binding site" evidence="11">
    <location>
        <begin position="90"/>
        <end position="91"/>
    </location>
    <ligand>
        <name>beta-D-galactose</name>
        <dbReference type="ChEBI" id="CHEBI:27667"/>
    </ligand>
</feature>
<evidence type="ECO:0000256" key="6">
    <source>
        <dbReference type="ARBA" id="ARBA00023235"/>
    </source>
</evidence>
<dbReference type="EMBL" id="JAVDQD010000004">
    <property type="protein sequence ID" value="MDR6240294.1"/>
    <property type="molecule type" value="Genomic_DNA"/>
</dbReference>
<protein>
    <recommendedName>
        <fullName evidence="8">Aldose 1-epimerase</fullName>
        <ecNumber evidence="8">5.1.3.3</ecNumber>
    </recommendedName>
</protein>
<evidence type="ECO:0000313" key="13">
    <source>
        <dbReference type="Proteomes" id="UP001185092"/>
    </source>
</evidence>
<evidence type="ECO:0000256" key="11">
    <source>
        <dbReference type="PIRSR" id="PIRSR005096-3"/>
    </source>
</evidence>
<evidence type="ECO:0000256" key="10">
    <source>
        <dbReference type="PIRSR" id="PIRSR005096-2"/>
    </source>
</evidence>
<keyword evidence="13" id="KW-1185">Reference proteome</keyword>
<reference evidence="12" key="1">
    <citation type="submission" date="2023-07" db="EMBL/GenBank/DDBJ databases">
        <title>Genomic Encyclopedia of Type Strains, Phase IV (KMG-IV): sequencing the most valuable type-strain genomes for metagenomic binning, comparative biology and taxonomic classification.</title>
        <authorList>
            <person name="Goeker M."/>
        </authorList>
    </citation>
    <scope>NUCLEOTIDE SEQUENCE</scope>
    <source>
        <strain evidence="12">DSM 26174</strain>
    </source>
</reference>
<evidence type="ECO:0000256" key="1">
    <source>
        <dbReference type="ARBA" id="ARBA00001913"/>
    </source>
</evidence>
<keyword evidence="7 8" id="KW-0119">Carbohydrate metabolism</keyword>
<dbReference type="Gene3D" id="2.70.98.10">
    <property type="match status" value="1"/>
</dbReference>
<comment type="cofactor">
    <cofactor evidence="1">
        <name>Ca(2+)</name>
        <dbReference type="ChEBI" id="CHEBI:29108"/>
    </cofactor>
</comment>
<feature type="active site" description="Proton acceptor" evidence="9">
    <location>
        <position position="325"/>
    </location>
</feature>
<dbReference type="SUPFAM" id="SSF74650">
    <property type="entry name" value="Galactose mutarotase-like"/>
    <property type="match status" value="1"/>
</dbReference>
<dbReference type="PANTHER" id="PTHR10091">
    <property type="entry name" value="ALDOSE-1-EPIMERASE"/>
    <property type="match status" value="1"/>
</dbReference>
<dbReference type="GO" id="GO:0004034">
    <property type="term" value="F:aldose 1-epimerase activity"/>
    <property type="evidence" value="ECO:0007669"/>
    <property type="project" value="UniProtKB-EC"/>
</dbReference>
<evidence type="ECO:0000256" key="3">
    <source>
        <dbReference type="ARBA" id="ARBA00006206"/>
    </source>
</evidence>
<dbReference type="RefSeq" id="WP_309940193.1">
    <property type="nucleotide sequence ID" value="NZ_AP025305.1"/>
</dbReference>
<dbReference type="AlphaFoldDB" id="A0AAE4BRJ9"/>
<dbReference type="GO" id="GO:0006006">
    <property type="term" value="P:glucose metabolic process"/>
    <property type="evidence" value="ECO:0007669"/>
    <property type="project" value="TreeGrafter"/>
</dbReference>
<comment type="catalytic activity">
    <reaction evidence="8">
        <text>alpha-D-glucose = beta-D-glucose</text>
        <dbReference type="Rhea" id="RHEA:10264"/>
        <dbReference type="ChEBI" id="CHEBI:15903"/>
        <dbReference type="ChEBI" id="CHEBI:17925"/>
        <dbReference type="EC" id="5.1.3.3"/>
    </reaction>
</comment>
<keyword evidence="6 8" id="KW-0413">Isomerase</keyword>
<dbReference type="InterPro" id="IPR015443">
    <property type="entry name" value="Aldose_1-epimerase"/>
</dbReference>
<dbReference type="InterPro" id="IPR047215">
    <property type="entry name" value="Galactose_mutarotase-like"/>
</dbReference>
<dbReference type="InterPro" id="IPR008183">
    <property type="entry name" value="Aldose_1/G6P_1-epimerase"/>
</dbReference>
<evidence type="ECO:0000256" key="9">
    <source>
        <dbReference type="PIRSR" id="PIRSR005096-1"/>
    </source>
</evidence>
<evidence type="ECO:0000256" key="4">
    <source>
        <dbReference type="ARBA" id="ARBA00011245"/>
    </source>
</evidence>
<sequence>MKRLIAICMAFLCLQACESKRKQTTGYQLYQLENKNGLKLEITNLGGRIVSLQVPDNQGRLEDVVLGHSKLENYLEGEAYFGALIGRFANRIRKGKFFIGDEEYTLPINNGENTLHGGLNGLHNVIWDVVEIEGGQGLMLSYLSKDGEEGFPGNLDIKVIYRLNDNDAVEIEYRAVSDQVTPVNLTNHAFFNLTGAGKDEILGHELFINADYFTPVDKGLIPTGEIKTLDNSPLDFRLMTPIGARIDAEDEQLTYGQGYDHNYCLNRASTGLEVAAKVFEPVSGRLMTVFTTAPGLQFYSGNFLNGSDIGKEDLSYEYRTAFCLETQLYPDSPNQPDFPNAMLNPGEVFQSTTVYQFETVDAREELGAI</sequence>
<dbReference type="InterPro" id="IPR011013">
    <property type="entry name" value="Gal_mutarotase_sf_dom"/>
</dbReference>
<evidence type="ECO:0000256" key="5">
    <source>
        <dbReference type="ARBA" id="ARBA00022837"/>
    </source>
</evidence>
<evidence type="ECO:0000256" key="2">
    <source>
        <dbReference type="ARBA" id="ARBA00005028"/>
    </source>
</evidence>
<feature type="binding site" evidence="10">
    <location>
        <position position="260"/>
    </location>
    <ligand>
        <name>beta-D-galactose</name>
        <dbReference type="ChEBI" id="CHEBI:27667"/>
    </ligand>
</feature>
<dbReference type="NCBIfam" id="NF008277">
    <property type="entry name" value="PRK11055.1"/>
    <property type="match status" value="1"/>
</dbReference>
<name>A0AAE4BRJ9_9BACT</name>
<dbReference type="PANTHER" id="PTHR10091:SF0">
    <property type="entry name" value="GALACTOSE MUTAROTASE"/>
    <property type="match status" value="1"/>
</dbReference>
<comment type="similarity">
    <text evidence="3 8">Belongs to the aldose epimerase family.</text>
</comment>
<dbReference type="InterPro" id="IPR014718">
    <property type="entry name" value="GH-type_carb-bd"/>
</dbReference>
<dbReference type="CDD" id="cd09019">
    <property type="entry name" value="galactose_mutarotase_like"/>
    <property type="match status" value="1"/>
</dbReference>
<comment type="caution">
    <text evidence="12">The sequence shown here is derived from an EMBL/GenBank/DDBJ whole genome shotgun (WGS) entry which is preliminary data.</text>
</comment>
<dbReference type="GO" id="GO:0005737">
    <property type="term" value="C:cytoplasm"/>
    <property type="evidence" value="ECO:0007669"/>
    <property type="project" value="TreeGrafter"/>
</dbReference>
<evidence type="ECO:0000256" key="8">
    <source>
        <dbReference type="PIRNR" id="PIRNR005096"/>
    </source>
</evidence>
<proteinExistence type="inferred from homology"/>
<accession>A0AAE4BRJ9</accession>
<comment type="subunit">
    <text evidence="4">Monomer.</text>
</comment>
<evidence type="ECO:0000313" key="12">
    <source>
        <dbReference type="EMBL" id="MDR6240294.1"/>
    </source>
</evidence>
<gene>
    <name evidence="12" type="ORF">HNQ88_003360</name>
</gene>
<dbReference type="GO" id="GO:0030246">
    <property type="term" value="F:carbohydrate binding"/>
    <property type="evidence" value="ECO:0007669"/>
    <property type="project" value="InterPro"/>
</dbReference>
<dbReference type="EC" id="5.1.3.3" evidence="8"/>
<dbReference type="PIRSF" id="PIRSF005096">
    <property type="entry name" value="GALM"/>
    <property type="match status" value="1"/>
</dbReference>
<organism evidence="12 13">
    <name type="scientific">Aureibacter tunicatorum</name>
    <dbReference type="NCBI Taxonomy" id="866807"/>
    <lineage>
        <taxon>Bacteria</taxon>
        <taxon>Pseudomonadati</taxon>
        <taxon>Bacteroidota</taxon>
        <taxon>Cytophagia</taxon>
        <taxon>Cytophagales</taxon>
        <taxon>Persicobacteraceae</taxon>
        <taxon>Aureibacter</taxon>
    </lineage>
</organism>
<evidence type="ECO:0000256" key="7">
    <source>
        <dbReference type="ARBA" id="ARBA00023277"/>
    </source>
</evidence>
<dbReference type="GO" id="GO:0033499">
    <property type="term" value="P:galactose catabolic process via UDP-galactose, Leloir pathway"/>
    <property type="evidence" value="ECO:0007669"/>
    <property type="project" value="TreeGrafter"/>
</dbReference>